<organism evidence="1 2">
    <name type="scientific">Aquimarina celericrescens</name>
    <dbReference type="NCBI Taxonomy" id="1964542"/>
    <lineage>
        <taxon>Bacteria</taxon>
        <taxon>Pseudomonadati</taxon>
        <taxon>Bacteroidota</taxon>
        <taxon>Flavobacteriia</taxon>
        <taxon>Flavobacteriales</taxon>
        <taxon>Flavobacteriaceae</taxon>
        <taxon>Aquimarina</taxon>
    </lineage>
</organism>
<reference evidence="2" key="1">
    <citation type="journal article" date="2019" name="Int. J. Syst. Evol. Microbiol.">
        <title>The Global Catalogue of Microorganisms (GCM) 10K type strain sequencing project: providing services to taxonomists for standard genome sequencing and annotation.</title>
        <authorList>
            <consortium name="The Broad Institute Genomics Platform"/>
            <consortium name="The Broad Institute Genome Sequencing Center for Infectious Disease"/>
            <person name="Wu L."/>
            <person name="Ma J."/>
        </authorList>
    </citation>
    <scope>NUCLEOTIDE SEQUENCE [LARGE SCALE GENOMIC DNA]</scope>
    <source>
        <strain evidence="2">DT92</strain>
    </source>
</reference>
<dbReference type="Pfam" id="PF10025">
    <property type="entry name" value="DUF2267"/>
    <property type="match status" value="1"/>
</dbReference>
<evidence type="ECO:0000313" key="1">
    <source>
        <dbReference type="EMBL" id="MFD2187522.1"/>
    </source>
</evidence>
<keyword evidence="2" id="KW-1185">Reference proteome</keyword>
<dbReference type="Proteomes" id="UP001597344">
    <property type="component" value="Unassembled WGS sequence"/>
</dbReference>
<dbReference type="RefSeq" id="WP_378320522.1">
    <property type="nucleotide sequence ID" value="NZ_JBHUHY010000013.1"/>
</dbReference>
<comment type="caution">
    <text evidence="1">The sequence shown here is derived from an EMBL/GenBank/DDBJ whole genome shotgun (WGS) entry which is preliminary data.</text>
</comment>
<proteinExistence type="predicted"/>
<dbReference type="Gene3D" id="1.10.490.110">
    <property type="entry name" value="Uncharacterized conserved protein DUF2267"/>
    <property type="match status" value="1"/>
</dbReference>
<dbReference type="InterPro" id="IPR018727">
    <property type="entry name" value="DUF2267"/>
</dbReference>
<sequence>MALNFNQYAKEANTFLKEYAEELNLEDNPDKAARILSSVLHGLREIISIEESLQLLSQLPMFLKAVYVNGWTAKQRKNKIKHMEQFIDLVRSHDGVTSIYDFESNEVAEHYIQTTFFVLRKYISPGEMEDIRDELPKNLKNIIFDKSFF</sequence>
<protein>
    <submittedName>
        <fullName evidence="1">DUF2267 domain-containing protein</fullName>
    </submittedName>
</protein>
<name>A0ABW5AZK1_9FLAO</name>
<dbReference type="EMBL" id="JBHUHY010000013">
    <property type="protein sequence ID" value="MFD2187522.1"/>
    <property type="molecule type" value="Genomic_DNA"/>
</dbReference>
<accession>A0ABW5AZK1</accession>
<gene>
    <name evidence="1" type="ORF">ACFSJT_12045</name>
</gene>
<dbReference type="InterPro" id="IPR038282">
    <property type="entry name" value="DUF2267_sf"/>
</dbReference>
<evidence type="ECO:0000313" key="2">
    <source>
        <dbReference type="Proteomes" id="UP001597344"/>
    </source>
</evidence>